<keyword evidence="2" id="KW-0472">Membrane</keyword>
<evidence type="ECO:0000313" key="5">
    <source>
        <dbReference type="Proteomes" id="UP000602905"/>
    </source>
</evidence>
<feature type="compositionally biased region" description="Pro residues" evidence="1">
    <location>
        <begin position="278"/>
        <end position="287"/>
    </location>
</feature>
<proteinExistence type="predicted"/>
<sequence length="287" mass="30041">MLWVSYLIGVAAYASVATSVALNSRQIQWPTLPNNLTEDVLQVAGAISPPCAANTTWCQQLTEVVVFLDANACVGVGQLSEWVRAQITDEAIPDPGCWCGNHDPLHYCAICMSSPSDNQTTADQMQAATAGHNAFHVACNAYEQLINGTAVVTSTSSSTSPATSETSTPTAVSSNSGDNKVPIGPIVGGVVGGVVGLALVVGIIYLLAIVLKKNDRTSEVRPSNVSYLSSEHKSPNLYAAPYPQLPASYPGPAPGHISPHNNNYVPEPMNPMTGAAQPQPPIQPSHN</sequence>
<keyword evidence="2" id="KW-0812">Transmembrane</keyword>
<gene>
    <name evidence="4" type="ORF">RHS03_01288</name>
</gene>
<keyword evidence="3" id="KW-0732">Signal</keyword>
<name>A0A8H7LXY0_9AGAM</name>
<evidence type="ECO:0000256" key="3">
    <source>
        <dbReference type="SAM" id="SignalP"/>
    </source>
</evidence>
<accession>A0A8H7LXY0</accession>
<feature type="region of interest" description="Disordered" evidence="1">
    <location>
        <begin position="249"/>
        <end position="287"/>
    </location>
</feature>
<feature type="transmembrane region" description="Helical" evidence="2">
    <location>
        <begin position="186"/>
        <end position="211"/>
    </location>
</feature>
<protein>
    <recommendedName>
        <fullName evidence="6">Mid2 domain-containing protein</fullName>
    </recommendedName>
</protein>
<keyword evidence="2" id="KW-1133">Transmembrane helix</keyword>
<feature type="signal peptide" evidence="3">
    <location>
        <begin position="1"/>
        <end position="19"/>
    </location>
</feature>
<evidence type="ECO:0000256" key="2">
    <source>
        <dbReference type="SAM" id="Phobius"/>
    </source>
</evidence>
<evidence type="ECO:0000313" key="4">
    <source>
        <dbReference type="EMBL" id="KAF8712263.1"/>
    </source>
</evidence>
<evidence type="ECO:0008006" key="6">
    <source>
        <dbReference type="Google" id="ProtNLM"/>
    </source>
</evidence>
<organism evidence="4 5">
    <name type="scientific">Rhizoctonia solani</name>
    <dbReference type="NCBI Taxonomy" id="456999"/>
    <lineage>
        <taxon>Eukaryota</taxon>
        <taxon>Fungi</taxon>
        <taxon>Dikarya</taxon>
        <taxon>Basidiomycota</taxon>
        <taxon>Agaricomycotina</taxon>
        <taxon>Agaricomycetes</taxon>
        <taxon>Cantharellales</taxon>
        <taxon>Ceratobasidiaceae</taxon>
        <taxon>Rhizoctonia</taxon>
    </lineage>
</organism>
<dbReference type="Proteomes" id="UP000602905">
    <property type="component" value="Unassembled WGS sequence"/>
</dbReference>
<dbReference type="AlphaFoldDB" id="A0A8H7LXY0"/>
<feature type="non-terminal residue" evidence="4">
    <location>
        <position position="1"/>
    </location>
</feature>
<comment type="caution">
    <text evidence="4">The sequence shown here is derived from an EMBL/GenBank/DDBJ whole genome shotgun (WGS) entry which is preliminary data.</text>
</comment>
<feature type="compositionally biased region" description="Low complexity" evidence="1">
    <location>
        <begin position="154"/>
        <end position="174"/>
    </location>
</feature>
<dbReference type="EMBL" id="JACYCD010000044">
    <property type="protein sequence ID" value="KAF8712263.1"/>
    <property type="molecule type" value="Genomic_DNA"/>
</dbReference>
<feature type="region of interest" description="Disordered" evidence="1">
    <location>
        <begin position="154"/>
        <end position="179"/>
    </location>
</feature>
<feature type="chain" id="PRO_5034401564" description="Mid2 domain-containing protein" evidence="3">
    <location>
        <begin position="20"/>
        <end position="287"/>
    </location>
</feature>
<reference evidence="4" key="1">
    <citation type="submission" date="2020-09" db="EMBL/GenBank/DDBJ databases">
        <title>Comparative genome analyses of four rice-infecting Rhizoctonia solani isolates reveal extensive enrichment of homogalacturonan modification genes.</title>
        <authorList>
            <person name="Lee D.-Y."/>
            <person name="Jeon J."/>
            <person name="Kim K.-T."/>
            <person name="Cheong K."/>
            <person name="Song H."/>
            <person name="Choi G."/>
            <person name="Ko J."/>
            <person name="Opiyo S.O."/>
            <person name="Zuo S."/>
            <person name="Madhav S."/>
            <person name="Lee Y.-H."/>
            <person name="Wang G.-L."/>
        </authorList>
    </citation>
    <scope>NUCLEOTIDE SEQUENCE</scope>
    <source>
        <strain evidence="4">AG1-IA WGL</strain>
    </source>
</reference>
<dbReference type="OrthoDB" id="3251621at2759"/>
<evidence type="ECO:0000256" key="1">
    <source>
        <dbReference type="SAM" id="MobiDB-lite"/>
    </source>
</evidence>